<protein>
    <submittedName>
        <fullName evidence="1">Uncharacterized protein</fullName>
    </submittedName>
</protein>
<evidence type="ECO:0000313" key="1">
    <source>
        <dbReference type="EMBL" id="SMQ28301.1"/>
    </source>
</evidence>
<evidence type="ECO:0000313" key="2">
    <source>
        <dbReference type="Proteomes" id="UP001158048"/>
    </source>
</evidence>
<dbReference type="EMBL" id="FXUY01000001">
    <property type="protein sequence ID" value="SMQ28301.1"/>
    <property type="molecule type" value="Genomic_DNA"/>
</dbReference>
<reference evidence="1" key="1">
    <citation type="submission" date="2017-05" db="EMBL/GenBank/DDBJ databases">
        <authorList>
            <person name="Varghese N."/>
            <person name="Submissions S."/>
        </authorList>
    </citation>
    <scope>NUCLEOTIDE SEQUENCE</scope>
    <source>
        <strain evidence="1">LMG 28168</strain>
    </source>
</reference>
<comment type="caution">
    <text evidence="1">The sequence shown here is derived from an EMBL/GenBank/DDBJ whole genome shotgun (WGS) entry which is preliminary data.</text>
</comment>
<proteinExistence type="predicted"/>
<keyword evidence="2" id="KW-1185">Reference proteome</keyword>
<organism evidence="1 2">
    <name type="scientific">Pseudomonas helmanticensis</name>
    <dbReference type="NCBI Taxonomy" id="1471381"/>
    <lineage>
        <taxon>Bacteria</taxon>
        <taxon>Pseudomonadati</taxon>
        <taxon>Pseudomonadota</taxon>
        <taxon>Gammaproteobacteria</taxon>
        <taxon>Pseudomonadales</taxon>
        <taxon>Pseudomonadaceae</taxon>
        <taxon>Pseudomonas</taxon>
    </lineage>
</organism>
<sequence length="207" mass="22546">MSILNYLFEKIGLCADMSLPGFLQARCSLLNKNSLKMTAKSLVIMSSVFGFSACNAGPEMVSTSVTGYNHTSSEIIRFSINGAGGPRIPPNSGGGAEVCCSTLPLKWSPSLSADIEWDKDPNPRGPIERDQYGQIKKEAAIRHATGYSHHTATVDIPKYVDEFCALQVHFLPCDQVKVSTTCFTPENPNYPDKAYFKAKESATCSNH</sequence>
<accession>A0ACD2U9W0</accession>
<name>A0ACD2U9W0_9PSED</name>
<gene>
    <name evidence="1" type="ORF">SAMN04488483_4214</name>
</gene>
<dbReference type="Proteomes" id="UP001158048">
    <property type="component" value="Unassembled WGS sequence"/>
</dbReference>